<evidence type="ECO:0000313" key="3">
    <source>
        <dbReference type="EMBL" id="GES80203.1"/>
    </source>
</evidence>
<dbReference type="PANTHER" id="PTHR23088">
    <property type="entry name" value="NITRILASE-RELATED"/>
    <property type="match status" value="1"/>
</dbReference>
<dbReference type="OrthoDB" id="10250282at2759"/>
<sequence length="277" mass="31342">MSFVAIAQYCASNLITKNLKTCVELLEKASNYGAKMIFFPEASDFIAKDSEETLSLTLSINNSPFVNGIKDAALKKKMWVSIGIHELSHDPKRIYNTHLLIDSQGSIIETYRKLHLFDVNIKDGPNLLESKYTIRGEKICDPTPTPLGNLGLMVCYDLRFPELSLELRKKGADILTFPSVFTVKTGQAHWEVLLRARAIENQCYVIASAQIGRHNEKRISYGHAMIVDPWGTILARCPETNEPSLAFAEIDLDRLKRIRTEIPVSNHRRTDLFEKGY</sequence>
<feature type="domain" description="CN hydrolase" evidence="2">
    <location>
        <begin position="2"/>
        <end position="252"/>
    </location>
</feature>
<dbReference type="InterPro" id="IPR036526">
    <property type="entry name" value="C-N_Hydrolase_sf"/>
</dbReference>
<dbReference type="InterPro" id="IPR001110">
    <property type="entry name" value="UPF0012_CS"/>
</dbReference>
<proteinExistence type="predicted"/>
<dbReference type="PROSITE" id="PS50263">
    <property type="entry name" value="CN_HYDROLASE"/>
    <property type="match status" value="1"/>
</dbReference>
<dbReference type="PROSITE" id="PS01227">
    <property type="entry name" value="UPF0012"/>
    <property type="match status" value="1"/>
</dbReference>
<dbReference type="InterPro" id="IPR045254">
    <property type="entry name" value="Nit1/2_C-N_Hydrolase"/>
</dbReference>
<evidence type="ECO:0000256" key="1">
    <source>
        <dbReference type="ARBA" id="ARBA00022801"/>
    </source>
</evidence>
<dbReference type="AlphaFoldDB" id="A0A8H3L6E1"/>
<accession>A0A8H3L6E1</accession>
<name>A0A8H3L6E1_9GLOM</name>
<keyword evidence="1 3" id="KW-0378">Hydrolase</keyword>
<organism evidence="3 4">
    <name type="scientific">Rhizophagus clarus</name>
    <dbReference type="NCBI Taxonomy" id="94130"/>
    <lineage>
        <taxon>Eukaryota</taxon>
        <taxon>Fungi</taxon>
        <taxon>Fungi incertae sedis</taxon>
        <taxon>Mucoromycota</taxon>
        <taxon>Glomeromycotina</taxon>
        <taxon>Glomeromycetes</taxon>
        <taxon>Glomerales</taxon>
        <taxon>Glomeraceae</taxon>
        <taxon>Rhizophagus</taxon>
    </lineage>
</organism>
<dbReference type="GO" id="GO:0016811">
    <property type="term" value="F:hydrolase activity, acting on carbon-nitrogen (but not peptide) bonds, in linear amides"/>
    <property type="evidence" value="ECO:0007669"/>
    <property type="project" value="InterPro"/>
</dbReference>
<dbReference type="SUPFAM" id="SSF56317">
    <property type="entry name" value="Carbon-nitrogen hydrolase"/>
    <property type="match status" value="1"/>
</dbReference>
<evidence type="ECO:0000313" key="4">
    <source>
        <dbReference type="Proteomes" id="UP000615446"/>
    </source>
</evidence>
<evidence type="ECO:0000259" key="2">
    <source>
        <dbReference type="PROSITE" id="PS50263"/>
    </source>
</evidence>
<dbReference type="PANTHER" id="PTHR23088:SF27">
    <property type="entry name" value="DEAMINATED GLUTATHIONE AMIDASE"/>
    <property type="match status" value="1"/>
</dbReference>
<reference evidence="3" key="1">
    <citation type="submission" date="2019-10" db="EMBL/GenBank/DDBJ databases">
        <title>Conservation and host-specific expression of non-tandemly repeated heterogenous ribosome RNA gene in arbuscular mycorrhizal fungi.</title>
        <authorList>
            <person name="Maeda T."/>
            <person name="Kobayashi Y."/>
            <person name="Nakagawa T."/>
            <person name="Ezawa T."/>
            <person name="Yamaguchi K."/>
            <person name="Bino T."/>
            <person name="Nishimoto Y."/>
            <person name="Shigenobu S."/>
            <person name="Kawaguchi M."/>
        </authorList>
    </citation>
    <scope>NUCLEOTIDE SEQUENCE</scope>
    <source>
        <strain evidence="3">HR1</strain>
    </source>
</reference>
<dbReference type="InterPro" id="IPR003010">
    <property type="entry name" value="C-N_Hydrolase"/>
</dbReference>
<comment type="caution">
    <text evidence="3">The sequence shown here is derived from an EMBL/GenBank/DDBJ whole genome shotgun (WGS) entry which is preliminary data.</text>
</comment>
<protein>
    <submittedName>
        <fullName evidence="3">Carbon-nitrogen hydrolase</fullName>
    </submittedName>
</protein>
<dbReference type="Proteomes" id="UP000615446">
    <property type="component" value="Unassembled WGS sequence"/>
</dbReference>
<dbReference type="Gene3D" id="3.60.110.10">
    <property type="entry name" value="Carbon-nitrogen hydrolase"/>
    <property type="match status" value="1"/>
</dbReference>
<gene>
    <name evidence="3" type="ORF">RCL2_000749500</name>
</gene>
<dbReference type="Pfam" id="PF00795">
    <property type="entry name" value="CN_hydrolase"/>
    <property type="match status" value="1"/>
</dbReference>
<dbReference type="CDD" id="cd07572">
    <property type="entry name" value="nit"/>
    <property type="match status" value="1"/>
</dbReference>
<dbReference type="EMBL" id="BLAL01000047">
    <property type="protein sequence ID" value="GES80203.1"/>
    <property type="molecule type" value="Genomic_DNA"/>
</dbReference>